<dbReference type="RefSeq" id="WP_051435016.1">
    <property type="nucleotide sequence ID" value="NZ_JACIDC010000002.1"/>
</dbReference>
<gene>
    <name evidence="1" type="ORF">GGR34_000748</name>
</gene>
<dbReference type="EMBL" id="JACIDC010000002">
    <property type="protein sequence ID" value="MBB4039113.1"/>
    <property type="molecule type" value="Genomic_DNA"/>
</dbReference>
<keyword evidence="2" id="KW-1185">Reference proteome</keyword>
<evidence type="ECO:0000313" key="1">
    <source>
        <dbReference type="EMBL" id="MBB4039113.1"/>
    </source>
</evidence>
<comment type="caution">
    <text evidence="1">The sequence shown here is derived from an EMBL/GenBank/DDBJ whole genome shotgun (WGS) entry which is preliminary data.</text>
</comment>
<accession>A0A7W6ICU4</accession>
<proteinExistence type="predicted"/>
<dbReference type="AlphaFoldDB" id="A0A7W6ICU4"/>
<reference evidence="1 2" key="1">
    <citation type="submission" date="2020-08" db="EMBL/GenBank/DDBJ databases">
        <title>Genomic Encyclopedia of Type Strains, Phase IV (KMG-IV): sequencing the most valuable type-strain genomes for metagenomic binning, comparative biology and taxonomic classification.</title>
        <authorList>
            <person name="Goeker M."/>
        </authorList>
    </citation>
    <scope>NUCLEOTIDE SEQUENCE [LARGE SCALE GENOMIC DNA]</scope>
    <source>
        <strain evidence="1 2">DSM 15743</strain>
    </source>
</reference>
<name>A0A7W6ICU4_9HYPH</name>
<evidence type="ECO:0000313" key="2">
    <source>
        <dbReference type="Proteomes" id="UP000519439"/>
    </source>
</evidence>
<protein>
    <submittedName>
        <fullName evidence="1">Putative chitinase</fullName>
    </submittedName>
</protein>
<dbReference type="InterPro" id="IPR023346">
    <property type="entry name" value="Lysozyme-like_dom_sf"/>
</dbReference>
<dbReference type="Gene3D" id="1.10.530.10">
    <property type="match status" value="1"/>
</dbReference>
<sequence length="246" mass="28262">MKITYNRDRFFAAIKPIYGKFTQDQVDGLNYLLDAWETHYPNGSLKFLAYCLATAYHETNTTMQPVIEAYWLSEGWRQRNLRYYPFYGRGYVQLTWDYNYEKAQKRLKELFGIEVDLVKSPAKACDPYLAALILYVGCTEGWFTGKKLVDYFAGDKADPINARRIVNGTDEAKKIAGHYHTFVKALLASEEKRESKPLPVETPQTPKVESPKVIVPEEIAQNKEKTDTEPKQASILSLFFKLFGVG</sequence>
<dbReference type="SUPFAM" id="SSF53955">
    <property type="entry name" value="Lysozyme-like"/>
    <property type="match status" value="1"/>
</dbReference>
<dbReference type="Proteomes" id="UP000519439">
    <property type="component" value="Unassembled WGS sequence"/>
</dbReference>
<organism evidence="1 2">
    <name type="scientific">Microvirga flocculans</name>
    <dbReference type="NCBI Taxonomy" id="217168"/>
    <lineage>
        <taxon>Bacteria</taxon>
        <taxon>Pseudomonadati</taxon>
        <taxon>Pseudomonadota</taxon>
        <taxon>Alphaproteobacteria</taxon>
        <taxon>Hyphomicrobiales</taxon>
        <taxon>Methylobacteriaceae</taxon>
        <taxon>Microvirga</taxon>
    </lineage>
</organism>